<evidence type="ECO:0000313" key="2">
    <source>
        <dbReference type="EMBL" id="CEM54484.1"/>
    </source>
</evidence>
<dbReference type="VEuPathDB" id="CryptoDB:Cvel_12810"/>
<dbReference type="InterPro" id="IPR031248">
    <property type="entry name" value="RNF213"/>
</dbReference>
<dbReference type="PANTHER" id="PTHR22605">
    <property type="entry name" value="RZ-TYPE DOMAIN-CONTAINING PROTEIN"/>
    <property type="match status" value="1"/>
</dbReference>
<feature type="compositionally biased region" description="Low complexity" evidence="1">
    <location>
        <begin position="4809"/>
        <end position="4824"/>
    </location>
</feature>
<dbReference type="EMBL" id="CDMZ01005791">
    <property type="protein sequence ID" value="CEM54484.1"/>
    <property type="molecule type" value="Genomic_DNA"/>
</dbReference>
<dbReference type="GO" id="GO:0016887">
    <property type="term" value="F:ATP hydrolysis activity"/>
    <property type="evidence" value="ECO:0007669"/>
    <property type="project" value="InterPro"/>
</dbReference>
<feature type="region of interest" description="Disordered" evidence="1">
    <location>
        <begin position="4892"/>
        <end position="4913"/>
    </location>
</feature>
<evidence type="ECO:0000256" key="1">
    <source>
        <dbReference type="SAM" id="MobiDB-lite"/>
    </source>
</evidence>
<organism evidence="2">
    <name type="scientific">Chromera velia CCMP2878</name>
    <dbReference type="NCBI Taxonomy" id="1169474"/>
    <lineage>
        <taxon>Eukaryota</taxon>
        <taxon>Sar</taxon>
        <taxon>Alveolata</taxon>
        <taxon>Colpodellida</taxon>
        <taxon>Chromeraceae</taxon>
        <taxon>Chromera</taxon>
    </lineage>
</organism>
<feature type="region of interest" description="Disordered" evidence="1">
    <location>
        <begin position="2885"/>
        <end position="2904"/>
    </location>
</feature>
<protein>
    <submittedName>
        <fullName evidence="2">Uncharacterized protein</fullName>
    </submittedName>
</protein>
<feature type="region of interest" description="Disordered" evidence="1">
    <location>
        <begin position="3936"/>
        <end position="3956"/>
    </location>
</feature>
<name>A0A0G4IBB0_9ALVE</name>
<feature type="region of interest" description="Disordered" evidence="1">
    <location>
        <begin position="5523"/>
        <end position="5642"/>
    </location>
</feature>
<feature type="compositionally biased region" description="Polar residues" evidence="1">
    <location>
        <begin position="5523"/>
        <end position="5547"/>
    </location>
</feature>
<feature type="region of interest" description="Disordered" evidence="1">
    <location>
        <begin position="3557"/>
        <end position="3579"/>
    </location>
</feature>
<dbReference type="InterPro" id="IPR025662">
    <property type="entry name" value="Sigma_54_int_dom_ATP-bd_1"/>
</dbReference>
<feature type="compositionally biased region" description="Basic and acidic residues" evidence="1">
    <location>
        <begin position="5550"/>
        <end position="5561"/>
    </location>
</feature>
<reference evidence="2" key="1">
    <citation type="submission" date="2014-11" db="EMBL/GenBank/DDBJ databases">
        <authorList>
            <person name="Otto D Thomas"/>
            <person name="Naeem Raeece"/>
        </authorList>
    </citation>
    <scope>NUCLEOTIDE SEQUENCE</scope>
</reference>
<sequence length="5753" mass="637301">MRDNRAALYPLLLRLTSSQLRNLDLDLVELPDGFLRDFLSLEGERVHKARDKHDYIASIARLLAEIIAARGGTDEAKAHENLVRSYLASVQGLTKGITMNIPGVTRQTRVITAATGSMELAASIGMQLPERLAIDWAPEDEFLRILEDELRDVFSPLQDPAVLAPVASALWDIEIPLCKAFNRAKGRRVRHPSHMRQYQLVATALANGLWRSKYAVVRSDEQEVDFGGGQTEARVSADLRALSTMLGWLRAHQRAQAAEEEGDPDANCTFIVTLSLAAQACQEVHRFVPPRGGKYDSFALPSDIPVLGALMQEALGMTEQLLALYEPAISVLRRHFEELTREVDMAAATVLDNFSRQGPAQQLSDHQIVDLQSHVEPTVKGWRDLANIPSAQLHEHIAELHEHLDRTVIALKEERRALFELGAVVSWLRGLRFRSALGEDTEDVQEVEEIAPEHLTLIDVRKAVQDRRKQIMGGPQQGREDDTLRKLCFLVSRNSELFKKYVREYLHENSIQVGFRSSANLYSTLQRATRAAVQNLERWVISDDLTLDQISRSETMAAAPFQNLRSHRKHLLQQFRTVTDFFIRFSPALTTAGTLPTGSLTVGTLQRLHQNPDHAIQSRNLEHHLNRLNQTVVLLNFQEHLESAVEVLESRCRVVRAEARFGALCMLEQRIRDTRTIRLSEVEGLIDELRGCAHSTSPIVFIQSQPDFNGQLGLLTADHQGNEVNQQILTELAVAKENLSALLGENFGVGQGPADSVPLEAVLARLLGRSGSEEDAREFINVLESAVSHLEDLKRWFSGDGAAAGADKIVKNVSRYLQQGTFRGSTTRGLELWTDPEGKRRLSSEKLLEEVKGAVLVKDEDRIGEEERAALIHFVRAYDLAVRCCSLIVKAEEEGLPQYQGLECALGVRDDTSQPSDAQAGIRIDELQTHKNWVVFDRAYWMLHLTHVLREGMESSALCRMVQERAQNLGIDLRPWQGDSYLLSLDGTQSEVRVSAALLPTDGEPAGNSQSQKRLAFLDDIQRLKLIRHIEEANLEPLIAQMILCFPDAVQQTDKERADDRAEAERREYRYPWCLPRIFRMAAVLRTFLEDQLNTWAARAGTSGIEALLCCVEIVRGCDRVLEEQGLVKPFDQLVENCRLQEPGAEQQAVVISPPQAGAEGPVFTEAIHHAFCNEECFAYTLPWPNQVLWCSNDVSKSVMRTFLERIRCLPHVPYAIVGFEALRVRVRENLLRSLVDVDDDTQLQLGKSLALVQTRIGDGDRFDFLVQESSREVPRDICQKFVVAQSPADLFGNITVVVGRARDGKTSLIQQMIAEELADSSLKFALAVHEGFTPEKVMKEYRACSDRQDRQDEPVSFFFNVLADADDGPDDGQRAERRGQHLHRLSHFLYHMRVHGLLLDTATGDTLLLNPSRKHHIFVELPALDDLPTDEPGRPLRAEDHPYIKFLPILSYAPHTFRVASVDDSPFILSEESHLVALYLSINFAAFREGLLPDSTNEDRNLAFEAGPVLEQFWQSDLCRSLPRRHGVRAAVIKLLADRVRFLQRLDVAYTEACRQPHGRGISREEANVLFGEGGLKDHLRRIFENFKREAVMLCDGSLQGDWSATRCTFSVRPDTEGLDCFSDLRFLSPMSQNSDEGWEFANRVKGVLSGEEISRDMGMLRASIAPAFGLRDSGRFLTLVINLQYCLTPDFGVKLLVLNDMMRTRQSIVLEGETGTGKTEILSLFATISQHSSRVADMATELFNVIQQLVDDGTLSPRDRKLRPLFAESDVEAAAGKLKPTKELVEAVEQMLRDENRTLLRCLALPLLDHFTSVFKQTGMQQKPTVQADLQRHQLWSWVVGKAANRGILPAGADGRCEEEDDGTDWESQAPSEVGSMADLEMNREAVRVNARFEGTRQDIFLQTTERDTFHVFQVRPELLRDPNRPAGVVSAEDLEGQTAAVTVRPALDSCAYAVSFIRDCLQSVPRNAFFRIRMHEGVTASLWRDKVNEIAQAAMSSEDIVVVAFVDELNTTQVMGMVQEVFSNNTLDGLPLPENIFWIGAINPAGDRRQQDSRHVIQVGELQQRGAPAAAAAAAAIPAEGEQPVDVGNYMGTTDEADEEVYIVRQMPPSLQQCVLQIAGLGSSQERDFLRALFKDINLGMSAGFNNDEHTVLLLDALQNAILCCQEFVRSLRLHRVEVSIRDMMRAVMLYRLFSGPRHCSFFLHDVSLPPKELERYTRSQAMCMALFLTHVVRLPSSGSDSRSNLFRELTELFAAEPATRPFVDNMRPQAVVKLALEHVWKRTAIPAGIASTNALQEILYACVAGVEASLPVLVTGPAGIGKTLGAATLTFENMQGRSSPSQEYKTLKYTQRFTYQCSEASTTSEIKQVYEAAEERHHRFLQNGIHSERVAVFLDEASLPRERRAALKVTHYYLDRSEGSDRPNVATIMLTNRTLDAAKTNRTFQVLQSEASSQDLLALAQGCLLSRLDMVRAQMGDDQTIRDRKKRLAQQIEGLCNAYLRSNGLCGTKMFHLRDFIYLLRMLRRQVIQRDDAEEEDGPRLQEIPEIEKRQLLRALRRNFNGIPPEKFAILAHSWLVHCQLAEEGDFDPQDPALQPRVIETLRLALNDTLPPDIEPNHCPFRHVLLIDHTASECGLELLCDQGILDRSRAEFVAVSDFPEDATALFRSQLTARVKTAIEDGRTGVLINASPLYSSLFDVLNIHYSSVTMNEGSAAGPSLRQRKVYIARIGIGAQTRPCRVNPQFRLVVHQPSSQMTTTQLPFLNRFEKYEVRVQDILKERLAALHRAELQPAGGALAPAPSIEESHTLASLFYNIYEGAEDFMAFLGRSTFYGAVPGETTAAVVLQAMAATKSHGDSVPIMRKSFPVHTDGRKRTNADLSVVGEEADEEDSPDAPSGNMETAVIRPRSEDRVRYLRHFIRQANFQLLQIARPEEVFLRRAQLPESYLREFLGRQEHFTGAMFIRQLTAAHFTQEERGGRLESPWGDKWVMYCRGSGELQHVCSSAHRAPRPGEPSLWHLIPSYVSVQESLLVIALSSIKSADELEGKVIEFFHVANQRRAPEREEVRRRHDSSHRKLLLVFADMQSLTISQVNYAMRTIGSLQCRMTTNRPLAIVVQHFPAERLHFGACFDSVPVGWQFYYADSFGIRAAQAAAEQGIIEEEPTVRAAAAAAGAGTDDNDTPAVGDRGLKDPRMWMQVAFGLESSPPEDVVVAEFRDKLLDELKQAIGIMGFAVDAPDPQERFRRLGGIGLSPQLRMVYAEVDRTRMVVQQLFAERPYLVESVLGTLAAEWGRSLVKSVEEASLALSEGRSVEGLLEYTRGTMKGLLSAAARELLSNCAADFGLEALIQLPRQTETRDDARTRFTVLLLRSFPPLTASQVRELSDIRNPTVPVSNAVSRVPKTPLYSYLLNRLSLMVAKVSCGCAWKGVAQTQRLKNPKGSSPEWQKAFGERVGPSSRLLGCFRKVSERGSLRLCGMTSLRISCFALNSTDRVWGPKEGCTEDELEVLRWTQDLHLQTGGENLGALSLISLEILRPTLGDIMAVMAPLRHFSRQEGEGDEEEGNDDTTNRPVTSPYQRLLSRHTGQLGFEGPNLRPVAAAAAAAAAAGGDPGPQESTRVVGHRVRGAIDSVDSLLGHLGEIVTDILWEKLQALSNMVRRGQQVDESKVRRHVGKWLRAVRDLAPRFHHTLRMCRRNQKAVHRLGVIATTRAVLLRCQEDAATIAAVLRSLDSYRLLESNGRSSGLEALLDGLAVTAAQVAPLGCLPDWCPGVTEEVICLFTSSIGWSVVEKRRRTADPNEATAAGGEPIPRLNEAEVQTLPVVLLSAPDVAFLVRSLFPRHSSPSTALIFHLPRRVKVALLMDLLTLQRAQQVVSAGLRPLLQEILQAEAEGAGLGWLHPGAEQSFIPRIAACAQKALFTALADSGVLEGDSNHFGVPPPAPEGDGPPNGANSDKLSELLFSAMFEQLSGQNLPIDDLAVGYAELRRSSAQPHHPERRLFSVELAAQVCVFLQTIAEKLSLNRTALDRVLRHANLVTECFRISPAFHCLFLASFTAESARTWFLSDENRLRMFDIPGHWLVEAPTPQEGRENGAAAAAAGGSQDATEEIYSLFPFVAASERLDLASSGLVPPALQTAYDQLAQLMRTPDRVDRASLQRVLDQRELTFGQRRMLLLLATYHCCFCKGRRCPAVREFVRHRDGRNTLKLQQEEAICFEKIADGPHDERCQEHDGMVYLFSKAQIADARRAGTLPERMRRRTAAVNALALILGCSHRNLYYYTCCFRTENIGLTFGLGSGYVDLAKDCGYQTDFDPHTGRLGFLDPAPVRVLPIPPFNGVRRFRALNNYLIWCAFSWGAWFFWPQKTRAFKYLTTHPEDSQGQGMNEKQAYCNDMYVRAHSFLRILEEDESLTGAGIDQTMYMSASIFRTAVELEKEGRENESFPLFPHAHREDSVAKQMTTKLFLMNTCWCPVFQEGQDWREFYLRAANKGFQLNVLCRGLEALQTAIRERGFLSSDAALEAVQKSGSQATAAAADGPTSMLTSAATLVFLLDNERFNLAMGKYVGLLVFFYNWLHEKLAYRLSLNEAMNTTVRQAIDDLPSEQDRYEGRALFGVNRPGERTGFLGAWEDMRRTFVVFQICPQGNEVERPIPELDSEGLTVFWMVTQRGEDDVVDHISRMLGMRLLLQQNNLLSGVKDSGQHLKNLLSAPGFNPFEAFVTQARFEIRKFIRVHASEQQENGTLSESVDVLAAARFAISKYIAGRLKLSSTSLVRRFPYRLDFRTVREAQYEAEADPDSPVEGAIPYSRSGSGSSTGRRGSLGEPAPRLIEAARLLRVQLGVAENADHLSTQEERGIEESLRGDGCHEVARAAVRELSDVCQQVLHHLQQQQQHINEGETEEHTDGHAAPAAAAASAAPFGVGCREPSQGERRIIEVSKIEIARLPAVAEFVGGFYDRQEYLFGHLSAEPCQDFSAETEEALLNAGVALLNGNAAVLRKHHDKLCALAQALVHRQVQPALLQGLPGAPLYTCGQLIQHLTGSTSPRDFKVFLQEIHLEELCSDRVQMRHLKALLRRMNTLCVEVSKSLKTEEALAASANRDAAGQQGGRTPQYEEKVTNTGLRRAALDPDEETAQPRRIAAAPVPPSRVPQTPIEEPSRAEGVLEVSAATPRRPQDPDTSRLSPLPPAVAAGEGVRAEGNGGPAAAAMPVAGAAATAAVAAAGTGVTEGAGAPAAPPIAVAPGAAGAGHAAPQTTWDERLELSGDLIRLARFAKESCVTEEVAQLLFHSDLFEVTETSLKVKNGILAPGILKGQLLVPLSEAKEMLSLLTEDEALAALRTLPAPDHLLNLIDIKVDDERHVPHRLIVQAHAAAQAVAEANANARDALTSASALTFEEVAERLGMTADDLQWLVNERVIRFEGGQRDFLFPPDIAEKIEGELDRKGVLCPIASAAQGHGIDWDEDELEQAPQLARGRNLTVLYRKKEAVLVRREFVQLVRDEGGNVPEAVSDTDDFIVVPSNSGLTLPTTATPQTGSEQKAGPSSGTAVKEGEREGAKGSRDTVGAGTAVNEGEGGKGSEQEIGAGTAVKEVEREGAKGSRDTVGAGTAVNEGKRGKGSEQGVSAGAAGNREGGSFAAVPSAQSTSAQGSALLTWKEVAERVGIKPSALHLLCLRINRGIFAAFGRKGPLAKYRPEDVDQLECELDDRSEGSALIYDPALISQATNTTVRKRVIAGVDTDFVLRTDLNNNRLQ</sequence>
<gene>
    <name evidence="2" type="ORF">Cvel_12810</name>
</gene>
<proteinExistence type="predicted"/>
<dbReference type="SUPFAM" id="SSF52540">
    <property type="entry name" value="P-loop containing nucleoside triphosphate hydrolases"/>
    <property type="match status" value="1"/>
</dbReference>
<dbReference type="Gene3D" id="3.40.50.300">
    <property type="entry name" value="P-loop containing nucleotide triphosphate hydrolases"/>
    <property type="match status" value="1"/>
</dbReference>
<dbReference type="GO" id="GO:0004842">
    <property type="term" value="F:ubiquitin-protein transferase activity"/>
    <property type="evidence" value="ECO:0007669"/>
    <property type="project" value="InterPro"/>
</dbReference>
<feature type="compositionally biased region" description="Basic and acidic residues" evidence="1">
    <location>
        <begin position="5590"/>
        <end position="5601"/>
    </location>
</feature>
<feature type="region of interest" description="Disordered" evidence="1">
    <location>
        <begin position="5128"/>
        <end position="5197"/>
    </location>
</feature>
<dbReference type="PROSITE" id="PS00675">
    <property type="entry name" value="SIGMA54_INTERACT_1"/>
    <property type="match status" value="1"/>
</dbReference>
<dbReference type="InterPro" id="IPR027417">
    <property type="entry name" value="P-loop_NTPase"/>
</dbReference>
<feature type="region of interest" description="Disordered" evidence="1">
    <location>
        <begin position="1852"/>
        <end position="1874"/>
    </location>
</feature>
<feature type="region of interest" description="Disordered" evidence="1">
    <location>
        <begin position="4792"/>
        <end position="4825"/>
    </location>
</feature>
<dbReference type="PANTHER" id="PTHR22605:SF1">
    <property type="entry name" value="RZ-TYPE DOMAIN-CONTAINING PROTEIN"/>
    <property type="match status" value="1"/>
</dbReference>
<accession>A0A0G4IBB0</accession>